<dbReference type="OrthoDB" id="3266740at2759"/>
<feature type="compositionally biased region" description="Polar residues" evidence="1">
    <location>
        <begin position="415"/>
        <end position="434"/>
    </location>
</feature>
<evidence type="ECO:0008006" key="5">
    <source>
        <dbReference type="Google" id="ProtNLM"/>
    </source>
</evidence>
<evidence type="ECO:0000256" key="1">
    <source>
        <dbReference type="SAM" id="MobiDB-lite"/>
    </source>
</evidence>
<dbReference type="AlphaFoldDB" id="M5FP76"/>
<protein>
    <recommendedName>
        <fullName evidence="5">MARVEL domain-containing protein</fullName>
    </recommendedName>
</protein>
<feature type="transmembrane region" description="Helical" evidence="2">
    <location>
        <begin position="86"/>
        <end position="106"/>
    </location>
</feature>
<gene>
    <name evidence="3" type="ORF">DACRYDRAFT_118997</name>
</gene>
<evidence type="ECO:0000256" key="2">
    <source>
        <dbReference type="SAM" id="Phobius"/>
    </source>
</evidence>
<feature type="region of interest" description="Disordered" evidence="1">
    <location>
        <begin position="286"/>
        <end position="320"/>
    </location>
</feature>
<feature type="compositionally biased region" description="Polar residues" evidence="1">
    <location>
        <begin position="336"/>
        <end position="347"/>
    </location>
</feature>
<dbReference type="HOGENOM" id="CLU_548626_0_0_1"/>
<proteinExistence type="predicted"/>
<organism evidence="3 4">
    <name type="scientific">Dacryopinax primogenitus (strain DJM 731)</name>
    <name type="common">Brown rot fungus</name>
    <dbReference type="NCBI Taxonomy" id="1858805"/>
    <lineage>
        <taxon>Eukaryota</taxon>
        <taxon>Fungi</taxon>
        <taxon>Dikarya</taxon>
        <taxon>Basidiomycota</taxon>
        <taxon>Agaricomycotina</taxon>
        <taxon>Dacrymycetes</taxon>
        <taxon>Dacrymycetales</taxon>
        <taxon>Dacrymycetaceae</taxon>
        <taxon>Dacryopinax</taxon>
    </lineage>
</organism>
<dbReference type="RefSeq" id="XP_040625193.1">
    <property type="nucleotide sequence ID" value="XM_040770702.1"/>
</dbReference>
<accession>M5FP76</accession>
<evidence type="ECO:0000313" key="3">
    <source>
        <dbReference type="EMBL" id="EJT98295.1"/>
    </source>
</evidence>
<reference evidence="3 4" key="1">
    <citation type="journal article" date="2012" name="Science">
        <title>The Paleozoic origin of enzymatic lignin decomposition reconstructed from 31 fungal genomes.</title>
        <authorList>
            <person name="Floudas D."/>
            <person name="Binder M."/>
            <person name="Riley R."/>
            <person name="Barry K."/>
            <person name="Blanchette R.A."/>
            <person name="Henrissat B."/>
            <person name="Martinez A.T."/>
            <person name="Otillar R."/>
            <person name="Spatafora J.W."/>
            <person name="Yadav J.S."/>
            <person name="Aerts A."/>
            <person name="Benoit I."/>
            <person name="Boyd A."/>
            <person name="Carlson A."/>
            <person name="Copeland A."/>
            <person name="Coutinho P.M."/>
            <person name="de Vries R.P."/>
            <person name="Ferreira P."/>
            <person name="Findley K."/>
            <person name="Foster B."/>
            <person name="Gaskell J."/>
            <person name="Glotzer D."/>
            <person name="Gorecki P."/>
            <person name="Heitman J."/>
            <person name="Hesse C."/>
            <person name="Hori C."/>
            <person name="Igarashi K."/>
            <person name="Jurgens J.A."/>
            <person name="Kallen N."/>
            <person name="Kersten P."/>
            <person name="Kohler A."/>
            <person name="Kuees U."/>
            <person name="Kumar T.K.A."/>
            <person name="Kuo A."/>
            <person name="LaButti K."/>
            <person name="Larrondo L.F."/>
            <person name="Lindquist E."/>
            <person name="Ling A."/>
            <person name="Lombard V."/>
            <person name="Lucas S."/>
            <person name="Lundell T."/>
            <person name="Martin R."/>
            <person name="McLaughlin D.J."/>
            <person name="Morgenstern I."/>
            <person name="Morin E."/>
            <person name="Murat C."/>
            <person name="Nagy L.G."/>
            <person name="Nolan M."/>
            <person name="Ohm R.A."/>
            <person name="Patyshakuliyeva A."/>
            <person name="Rokas A."/>
            <person name="Ruiz-Duenas F.J."/>
            <person name="Sabat G."/>
            <person name="Salamov A."/>
            <person name="Samejima M."/>
            <person name="Schmutz J."/>
            <person name="Slot J.C."/>
            <person name="St John F."/>
            <person name="Stenlid J."/>
            <person name="Sun H."/>
            <person name="Sun S."/>
            <person name="Syed K."/>
            <person name="Tsang A."/>
            <person name="Wiebenga A."/>
            <person name="Young D."/>
            <person name="Pisabarro A."/>
            <person name="Eastwood D.C."/>
            <person name="Martin F."/>
            <person name="Cullen D."/>
            <person name="Grigoriev I.V."/>
            <person name="Hibbett D.S."/>
        </authorList>
    </citation>
    <scope>NUCLEOTIDE SEQUENCE [LARGE SCALE GENOMIC DNA]</scope>
    <source>
        <strain evidence="3 4">DJM-731 SS1</strain>
    </source>
</reference>
<dbReference type="GeneID" id="63685764"/>
<dbReference type="STRING" id="1858805.M5FP76"/>
<feature type="transmembrane region" description="Helical" evidence="2">
    <location>
        <begin position="146"/>
        <end position="168"/>
    </location>
</feature>
<keyword evidence="2" id="KW-0472">Membrane</keyword>
<dbReference type="Proteomes" id="UP000030653">
    <property type="component" value="Unassembled WGS sequence"/>
</dbReference>
<feature type="transmembrane region" description="Helical" evidence="2">
    <location>
        <begin position="12"/>
        <end position="38"/>
    </location>
</feature>
<feature type="transmembrane region" description="Helical" evidence="2">
    <location>
        <begin position="50"/>
        <end position="74"/>
    </location>
</feature>
<dbReference type="EMBL" id="JH795874">
    <property type="protein sequence ID" value="EJT98295.1"/>
    <property type="molecule type" value="Genomic_DNA"/>
</dbReference>
<keyword evidence="2" id="KW-0812">Transmembrane</keyword>
<feature type="compositionally biased region" description="Low complexity" evidence="1">
    <location>
        <begin position="348"/>
        <end position="373"/>
    </location>
</feature>
<keyword evidence="2" id="KW-1133">Transmembrane helix</keyword>
<keyword evidence="4" id="KW-1185">Reference proteome</keyword>
<evidence type="ECO:0000313" key="4">
    <source>
        <dbReference type="Proteomes" id="UP000030653"/>
    </source>
</evidence>
<dbReference type="OMA" id="TRIELAW"/>
<feature type="region of interest" description="Disordered" evidence="1">
    <location>
        <begin position="336"/>
        <end position="497"/>
    </location>
</feature>
<feature type="compositionally biased region" description="Low complexity" evidence="1">
    <location>
        <begin position="458"/>
        <end position="470"/>
    </location>
</feature>
<feature type="compositionally biased region" description="Polar residues" evidence="1">
    <location>
        <begin position="398"/>
        <end position="408"/>
    </location>
</feature>
<name>M5FP76_DACPD</name>
<sequence length="497" mass="53652">MASRRSLPMMNVVNLLRLIVFFTILIFGLIVMGLTAHFAEILVPSDLTRFVTVGLVVSIITLIITTAIFLLGIFRTYIYAAQTRIELAWLGVLAVLWMALAVFLSASADVEIDCADAGGAIQENQSVGMTSDEFEAEYRAMQACSFINAILLVAWFLLLLSFAVAHHFSGYKEVWRTPVADYGWFINPLGSRRRRAMDEKVKQALGGLSSETSLSTEEEILGRSRTRHRVRERDREAVGRNALLPVALFRPFYAIPEGATNRPKPARAATQPIIDISARQTNPIHALGSGHPASRPTTPVRPAPPVRMNSTPQPGRQATPPLVTALSRNVSAKSAQTFMTAKSAQSARTPVVPSQRPRTPVTTTPQRPRTPVTAGPPRPKTPVNAVQPARSAVPPTQRPRTPVSTSQPGRPPTQPVRSASQTAVPQRTGSQSSPIRPVVVRTASTPQSAPAGQPPSAPTSRARQTSSSQRPRPPPIVTTTSAAKQLPSPVAPQAGLH</sequence>